<reference evidence="1 2" key="1">
    <citation type="submission" date="2016-10" db="EMBL/GenBank/DDBJ databases">
        <authorList>
            <person name="Varghese N."/>
            <person name="Submissions S."/>
        </authorList>
    </citation>
    <scope>NUCLEOTIDE SEQUENCE [LARGE SCALE GENOMIC DNA]</scope>
    <source>
        <strain evidence="1 2">DSM 20586</strain>
    </source>
</reference>
<dbReference type="InterPro" id="IPR023214">
    <property type="entry name" value="HAD_sf"/>
</dbReference>
<dbReference type="Gene3D" id="3.30.1240.10">
    <property type="match status" value="1"/>
</dbReference>
<dbReference type="Pfam" id="PF08282">
    <property type="entry name" value="Hydrolase_3"/>
    <property type="match status" value="1"/>
</dbReference>
<dbReference type="InterPro" id="IPR006379">
    <property type="entry name" value="HAD-SF_hydro_IIB"/>
</dbReference>
<dbReference type="EMBL" id="FNSH01000001">
    <property type="protein sequence ID" value="SEB59859.1"/>
    <property type="molecule type" value="Genomic_DNA"/>
</dbReference>
<organism evidence="1 2">
    <name type="scientific">Atopobium minutum</name>
    <dbReference type="NCBI Taxonomy" id="1381"/>
    <lineage>
        <taxon>Bacteria</taxon>
        <taxon>Bacillati</taxon>
        <taxon>Actinomycetota</taxon>
        <taxon>Coriobacteriia</taxon>
        <taxon>Coriobacteriales</taxon>
        <taxon>Atopobiaceae</taxon>
        <taxon>Atopobium</taxon>
    </lineage>
</organism>
<sequence length="259" mass="28373">MTKIKAVFFDVDGTLFSFKDHAEPQSTRQAVRKLRTAGIMPILATGRPTYQFNGLDLEPFETFITLNGQLCFSGDDVYRKVTVSPEDVRVIVERTQAGLHPTLFMEREKFYVFEHTDRVSAVEDLVGITFPSGDASWALGSDIYQFNIYQDPSLDQDILDCTSSVTITRWTDLFADVFPKGGGKAAAIAQTLEYLGITPQETIAFGDGGNDLSMFELVGTAVAMGNASDEVKAAADVITDDVDHDGIYNACVRLGLIDA</sequence>
<dbReference type="NCBIfam" id="TIGR00099">
    <property type="entry name" value="Cof-subfamily"/>
    <property type="match status" value="1"/>
</dbReference>
<dbReference type="GO" id="GO:0005829">
    <property type="term" value="C:cytosol"/>
    <property type="evidence" value="ECO:0007669"/>
    <property type="project" value="TreeGrafter"/>
</dbReference>
<comment type="caution">
    <text evidence="1">The sequence shown here is derived from an EMBL/GenBank/DDBJ whole genome shotgun (WGS) entry which is preliminary data.</text>
</comment>
<dbReference type="InterPro" id="IPR036412">
    <property type="entry name" value="HAD-like_sf"/>
</dbReference>
<evidence type="ECO:0008006" key="3">
    <source>
        <dbReference type="Google" id="ProtNLM"/>
    </source>
</evidence>
<name>A0AB38A639_9ACTN</name>
<protein>
    <recommendedName>
        <fullName evidence="3">Cof-type HAD-IIB family hydrolase</fullName>
    </recommendedName>
</protein>
<evidence type="ECO:0000313" key="1">
    <source>
        <dbReference type="EMBL" id="SEB59859.1"/>
    </source>
</evidence>
<dbReference type="SFLD" id="SFLDS00003">
    <property type="entry name" value="Haloacid_Dehalogenase"/>
    <property type="match status" value="1"/>
</dbReference>
<dbReference type="InterPro" id="IPR000150">
    <property type="entry name" value="Cof"/>
</dbReference>
<gene>
    <name evidence="1" type="ORF">SAMN04489746_0700</name>
</gene>
<dbReference type="Gene3D" id="3.40.50.1000">
    <property type="entry name" value="HAD superfamily/HAD-like"/>
    <property type="match status" value="1"/>
</dbReference>
<dbReference type="RefSeq" id="WP_002563200.1">
    <property type="nucleotide sequence ID" value="NZ_CALJSN010000004.1"/>
</dbReference>
<proteinExistence type="predicted"/>
<dbReference type="PANTHER" id="PTHR10000">
    <property type="entry name" value="PHOSPHOSERINE PHOSPHATASE"/>
    <property type="match status" value="1"/>
</dbReference>
<evidence type="ECO:0000313" key="2">
    <source>
        <dbReference type="Proteomes" id="UP000183687"/>
    </source>
</evidence>
<dbReference type="AlphaFoldDB" id="A0AB38A639"/>
<dbReference type="GO" id="GO:0016791">
    <property type="term" value="F:phosphatase activity"/>
    <property type="evidence" value="ECO:0007669"/>
    <property type="project" value="UniProtKB-ARBA"/>
</dbReference>
<dbReference type="Proteomes" id="UP000183687">
    <property type="component" value="Unassembled WGS sequence"/>
</dbReference>
<dbReference type="GO" id="GO:0000287">
    <property type="term" value="F:magnesium ion binding"/>
    <property type="evidence" value="ECO:0007669"/>
    <property type="project" value="TreeGrafter"/>
</dbReference>
<dbReference type="NCBIfam" id="TIGR01484">
    <property type="entry name" value="HAD-SF-IIB"/>
    <property type="match status" value="1"/>
</dbReference>
<dbReference type="SFLD" id="SFLDG01140">
    <property type="entry name" value="C2.B:_Phosphomannomutase_and_P"/>
    <property type="match status" value="1"/>
</dbReference>
<dbReference type="SUPFAM" id="SSF56784">
    <property type="entry name" value="HAD-like"/>
    <property type="match status" value="1"/>
</dbReference>
<dbReference type="PANTHER" id="PTHR10000:SF25">
    <property type="entry name" value="PHOSPHATASE YKRA-RELATED"/>
    <property type="match status" value="1"/>
</dbReference>
<accession>A0AB38A639</accession>